<reference evidence="2 3" key="1">
    <citation type="submission" date="2012-05" db="EMBL/GenBank/DDBJ databases">
        <authorList>
            <person name="Hilton J."/>
        </authorList>
    </citation>
    <scope>NUCLEOTIDE SEQUENCE [LARGE SCALE GENOMIC DNA]</scope>
    <source>
        <strain evidence="2 3">HH01</strain>
    </source>
</reference>
<keyword evidence="1" id="KW-0472">Membrane</keyword>
<protein>
    <submittedName>
        <fullName evidence="2">Uncharacterized protein</fullName>
    </submittedName>
</protein>
<gene>
    <name evidence="2" type="ORF">RINTHH_21730</name>
</gene>
<keyword evidence="3" id="KW-1185">Reference proteome</keyword>
<accession>M1X1M3</accession>
<organism evidence="2 3">
    <name type="scientific">Richelia intracellularis HH01</name>
    <dbReference type="NCBI Taxonomy" id="1165094"/>
    <lineage>
        <taxon>Bacteria</taxon>
        <taxon>Bacillati</taxon>
        <taxon>Cyanobacteriota</taxon>
        <taxon>Cyanophyceae</taxon>
        <taxon>Nostocales</taxon>
        <taxon>Nostocaceae</taxon>
        <taxon>Richelia</taxon>
    </lineage>
</organism>
<feature type="transmembrane region" description="Helical" evidence="1">
    <location>
        <begin position="20"/>
        <end position="40"/>
    </location>
</feature>
<reference evidence="3" key="2">
    <citation type="submission" date="2016-01" db="EMBL/GenBank/DDBJ databases">
        <title>Diatom-associated endosymboitic cyanobacterium lacks core nitrogen metabolism enzymes.</title>
        <authorList>
            <person name="Hilton J.A."/>
            <person name="Foster R.A."/>
            <person name="Tripp H.J."/>
            <person name="Carter B.J."/>
            <person name="Zehr J.P."/>
            <person name="Villareal T.A."/>
        </authorList>
    </citation>
    <scope>NUCLEOTIDE SEQUENCE [LARGE SCALE GENOMIC DNA]</scope>
    <source>
        <strain evidence="3">HH01</strain>
    </source>
</reference>
<dbReference type="Proteomes" id="UP000053051">
    <property type="component" value="Unassembled WGS sequence"/>
</dbReference>
<comment type="caution">
    <text evidence="2">The sequence shown here is derived from an EMBL/GenBank/DDBJ whole genome shotgun (WGS) entry which is preliminary data.</text>
</comment>
<name>M1X1M3_9NOST</name>
<dbReference type="EMBL" id="CAIY01000085">
    <property type="protein sequence ID" value="CCH68328.1"/>
    <property type="molecule type" value="Genomic_DNA"/>
</dbReference>
<dbReference type="AlphaFoldDB" id="M1X1M3"/>
<sequence length="41" mass="4858">MEIPNIIYYSYKTALKEMKYTVYDVNTEFVTGLITMIFLIS</sequence>
<evidence type="ECO:0000256" key="1">
    <source>
        <dbReference type="SAM" id="Phobius"/>
    </source>
</evidence>
<proteinExistence type="predicted"/>
<evidence type="ECO:0000313" key="3">
    <source>
        <dbReference type="Proteomes" id="UP000053051"/>
    </source>
</evidence>
<keyword evidence="1" id="KW-0812">Transmembrane</keyword>
<evidence type="ECO:0000313" key="2">
    <source>
        <dbReference type="EMBL" id="CCH68328.1"/>
    </source>
</evidence>
<keyword evidence="1" id="KW-1133">Transmembrane helix</keyword>